<keyword evidence="4" id="KW-1185">Reference proteome</keyword>
<gene>
    <name evidence="3" type="ORF">GH807_04235</name>
</gene>
<sequence length="291" mass="31025">MTLFINVVTAWISVALVVLLAIIYLLRILNKGKRKSKLIAKINKKLRNSHKSMGIAFVIFAGVHGFFSSGALLSFNFGTLCMATGILLGLSYLFRKIFPKKFLWIKPHRWLTVVLIVFLGLHLWQIGGIMGPEAFFTGVTSEIENSVAKLYGGATTTQTQAADTTSTANSGTASTSSPVTDSVVTKANLFMGNVDLKDGTYTGVADGYGPNLTVSVTVASNEITDVKVVSHNEVGVQHYGRAIDAVPAEIIAKQTPVVDTISGATYTSNGIMKAVIIALKKAVISGTLPSL</sequence>
<evidence type="ECO:0000259" key="2">
    <source>
        <dbReference type="SMART" id="SM00900"/>
    </source>
</evidence>
<keyword evidence="1" id="KW-0472">Membrane</keyword>
<evidence type="ECO:0000256" key="1">
    <source>
        <dbReference type="SAM" id="Phobius"/>
    </source>
</evidence>
<feature type="domain" description="FMN-binding" evidence="2">
    <location>
        <begin position="207"/>
        <end position="282"/>
    </location>
</feature>
<organism evidence="3 4">
    <name type="scientific">Acetobacterium tundrae</name>
    <dbReference type="NCBI Taxonomy" id="132932"/>
    <lineage>
        <taxon>Bacteria</taxon>
        <taxon>Bacillati</taxon>
        <taxon>Bacillota</taxon>
        <taxon>Clostridia</taxon>
        <taxon>Eubacteriales</taxon>
        <taxon>Eubacteriaceae</taxon>
        <taxon>Acetobacterium</taxon>
    </lineage>
</organism>
<evidence type="ECO:0000313" key="4">
    <source>
        <dbReference type="Proteomes" id="UP000653358"/>
    </source>
</evidence>
<protein>
    <submittedName>
        <fullName evidence="3">FMN-binding protein</fullName>
    </submittedName>
</protein>
<dbReference type="InterPro" id="IPR007329">
    <property type="entry name" value="FMN-bd"/>
</dbReference>
<accession>A0ABR6WIE4</accession>
<comment type="caution">
    <text evidence="3">The sequence shown here is derived from an EMBL/GenBank/DDBJ whole genome shotgun (WGS) entry which is preliminary data.</text>
</comment>
<feature type="transmembrane region" description="Helical" evidence="1">
    <location>
        <begin position="50"/>
        <end position="67"/>
    </location>
</feature>
<keyword evidence="1" id="KW-1133">Transmembrane helix</keyword>
<reference evidence="3 4" key="1">
    <citation type="journal article" date="2020" name="mSystems">
        <title>Defining Genomic and Predicted Metabolic Features of the Acetobacterium Genus.</title>
        <authorList>
            <person name="Ross D.E."/>
            <person name="Marshall C.W."/>
            <person name="Gulliver D."/>
            <person name="May H.D."/>
            <person name="Norman R.S."/>
        </authorList>
    </citation>
    <scope>NUCLEOTIDE SEQUENCE [LARGE SCALE GENOMIC DNA]</scope>
    <source>
        <strain evidence="3 4">DSM 9173</strain>
    </source>
</reference>
<feature type="transmembrane region" description="Helical" evidence="1">
    <location>
        <begin position="6"/>
        <end position="29"/>
    </location>
</feature>
<feature type="transmembrane region" description="Helical" evidence="1">
    <location>
        <begin position="110"/>
        <end position="131"/>
    </location>
</feature>
<dbReference type="Proteomes" id="UP000653358">
    <property type="component" value="Unassembled WGS sequence"/>
</dbReference>
<evidence type="ECO:0000313" key="3">
    <source>
        <dbReference type="EMBL" id="MBC3796259.1"/>
    </source>
</evidence>
<proteinExistence type="predicted"/>
<keyword evidence="1" id="KW-0812">Transmembrane</keyword>
<name>A0ABR6WIE4_9FIRM</name>
<dbReference type="RefSeq" id="WP_148605957.1">
    <property type="nucleotide sequence ID" value="NZ_RXYB01000028.1"/>
</dbReference>
<dbReference type="Pfam" id="PF04205">
    <property type="entry name" value="FMN_bind"/>
    <property type="match status" value="1"/>
</dbReference>
<dbReference type="Gene3D" id="3.90.1010.20">
    <property type="match status" value="1"/>
</dbReference>
<feature type="transmembrane region" description="Helical" evidence="1">
    <location>
        <begin position="73"/>
        <end position="94"/>
    </location>
</feature>
<dbReference type="SMART" id="SM00900">
    <property type="entry name" value="FMN_bind"/>
    <property type="match status" value="1"/>
</dbReference>
<dbReference type="EMBL" id="WJBB01000004">
    <property type="protein sequence ID" value="MBC3796259.1"/>
    <property type="molecule type" value="Genomic_DNA"/>
</dbReference>